<gene>
    <name evidence="2" type="primary">LOC120325325</name>
</gene>
<sequence length="309" mass="32134">MFHTCSVLLHGETGAEEGGQGQFGSQGAVLCSGRGGTRALAWPLSPSPGTLSLSSPGVLFPKCFLSLPVLFWGPTTPGPFRGRCSAACCWALPVAGLCLLLGSACCWALPVAGLWNSSSVLLFALPWEAQDPGSVWSLGWAVACVPAIQVLQHHSLGANSPPASLLLLQDRSCPAADSPLCPGVSRAFPVLGAGSLGLVLALGIQIPAQILLDLEMAAGMCPEAAPGWPRCGRIWEQLSPLLSWESLPERAGDAAGMTEHPEEGLPWLCQNQGGPGWIWTWAGLTWAGLSTLRGAGVSLDRGIPWMDSG</sequence>
<accession>A0A7R5L8R4</accession>
<dbReference type="GeneID" id="120325325"/>
<dbReference type="RefSeq" id="XP_039247234.1">
    <property type="nucleotide sequence ID" value="XM_039391300.1"/>
</dbReference>
<name>A0A7R5L8R4_9PASS</name>
<keyword evidence="1" id="KW-1185">Reference proteome</keyword>
<dbReference type="AlphaFoldDB" id="A0A7R5L8R4"/>
<reference evidence="2" key="1">
    <citation type="submission" date="2025-08" db="UniProtKB">
        <authorList>
            <consortium name="RefSeq"/>
        </authorList>
    </citation>
    <scope>IDENTIFICATION</scope>
    <source>
        <tissue evidence="2">Muscle</tissue>
    </source>
</reference>
<organism evidence="1 2">
    <name type="scientific">Pipra filicauda</name>
    <name type="common">Wire-tailed manakin</name>
    <dbReference type="NCBI Taxonomy" id="649802"/>
    <lineage>
        <taxon>Eukaryota</taxon>
        <taxon>Metazoa</taxon>
        <taxon>Chordata</taxon>
        <taxon>Craniata</taxon>
        <taxon>Vertebrata</taxon>
        <taxon>Euteleostomi</taxon>
        <taxon>Archelosauria</taxon>
        <taxon>Archosauria</taxon>
        <taxon>Dinosauria</taxon>
        <taxon>Saurischia</taxon>
        <taxon>Theropoda</taxon>
        <taxon>Coelurosauria</taxon>
        <taxon>Aves</taxon>
        <taxon>Neognathae</taxon>
        <taxon>Neoaves</taxon>
        <taxon>Telluraves</taxon>
        <taxon>Australaves</taxon>
        <taxon>Passeriformes</taxon>
        <taxon>Pipridae</taxon>
        <taxon>Pipra</taxon>
    </lineage>
</organism>
<proteinExistence type="predicted"/>
<evidence type="ECO:0000313" key="2">
    <source>
        <dbReference type="RefSeq" id="XP_039247234.1"/>
    </source>
</evidence>
<evidence type="ECO:0000313" key="1">
    <source>
        <dbReference type="Proteomes" id="UP000504627"/>
    </source>
</evidence>
<protein>
    <submittedName>
        <fullName evidence="2">Uncharacterized protein LOC120325325 isoform X1</fullName>
    </submittedName>
</protein>
<dbReference type="Proteomes" id="UP000504627">
    <property type="component" value="Unplaced"/>
</dbReference>